<proteinExistence type="predicted"/>
<name>A0A3N4HCA0_ASCIM</name>
<dbReference type="AlphaFoldDB" id="A0A3N4HCA0"/>
<protein>
    <submittedName>
        <fullName evidence="2">Uncharacterized protein</fullName>
    </submittedName>
</protein>
<organism evidence="2 3">
    <name type="scientific">Ascobolus immersus RN42</name>
    <dbReference type="NCBI Taxonomy" id="1160509"/>
    <lineage>
        <taxon>Eukaryota</taxon>
        <taxon>Fungi</taxon>
        <taxon>Dikarya</taxon>
        <taxon>Ascomycota</taxon>
        <taxon>Pezizomycotina</taxon>
        <taxon>Pezizomycetes</taxon>
        <taxon>Pezizales</taxon>
        <taxon>Ascobolaceae</taxon>
        <taxon>Ascobolus</taxon>
    </lineage>
</organism>
<dbReference type="EMBL" id="ML119939">
    <property type="protein sequence ID" value="RPA71357.1"/>
    <property type="molecule type" value="Genomic_DNA"/>
</dbReference>
<evidence type="ECO:0000313" key="3">
    <source>
        <dbReference type="Proteomes" id="UP000275078"/>
    </source>
</evidence>
<feature type="compositionally biased region" description="Polar residues" evidence="1">
    <location>
        <begin position="1"/>
        <end position="13"/>
    </location>
</feature>
<evidence type="ECO:0000313" key="2">
    <source>
        <dbReference type="EMBL" id="RPA71357.1"/>
    </source>
</evidence>
<keyword evidence="3" id="KW-1185">Reference proteome</keyword>
<dbReference type="Proteomes" id="UP000275078">
    <property type="component" value="Unassembled WGS sequence"/>
</dbReference>
<sequence length="202" mass="22393">MSGMMSQKRTTPFDTGLTITKKAKNNESSSTYKQEAMESEREEGEGGANGKEGEEDDQDGDTLPVLTPSTLMEVHDDEPYAELIGNIDPVAPFIEMEVQISCCLCVPNLPHNPAAGISEVVIDWMERIPISNDEDAFVEEVFIRTVGWHYDGMGPSASGIISLLSLAHRIYGKVVEIIKEDNRTLRFAVEWEATQRVYGSHI</sequence>
<accession>A0A3N4HCA0</accession>
<gene>
    <name evidence="2" type="ORF">BJ508DRAFT_315688</name>
</gene>
<evidence type="ECO:0000256" key="1">
    <source>
        <dbReference type="SAM" id="MobiDB-lite"/>
    </source>
</evidence>
<reference evidence="2 3" key="1">
    <citation type="journal article" date="2018" name="Nat. Ecol. Evol.">
        <title>Pezizomycetes genomes reveal the molecular basis of ectomycorrhizal truffle lifestyle.</title>
        <authorList>
            <person name="Murat C."/>
            <person name="Payen T."/>
            <person name="Noel B."/>
            <person name="Kuo A."/>
            <person name="Morin E."/>
            <person name="Chen J."/>
            <person name="Kohler A."/>
            <person name="Krizsan K."/>
            <person name="Balestrini R."/>
            <person name="Da Silva C."/>
            <person name="Montanini B."/>
            <person name="Hainaut M."/>
            <person name="Levati E."/>
            <person name="Barry K.W."/>
            <person name="Belfiori B."/>
            <person name="Cichocki N."/>
            <person name="Clum A."/>
            <person name="Dockter R.B."/>
            <person name="Fauchery L."/>
            <person name="Guy J."/>
            <person name="Iotti M."/>
            <person name="Le Tacon F."/>
            <person name="Lindquist E.A."/>
            <person name="Lipzen A."/>
            <person name="Malagnac F."/>
            <person name="Mello A."/>
            <person name="Molinier V."/>
            <person name="Miyauchi S."/>
            <person name="Poulain J."/>
            <person name="Riccioni C."/>
            <person name="Rubini A."/>
            <person name="Sitrit Y."/>
            <person name="Splivallo R."/>
            <person name="Traeger S."/>
            <person name="Wang M."/>
            <person name="Zifcakova L."/>
            <person name="Wipf D."/>
            <person name="Zambonelli A."/>
            <person name="Paolocci F."/>
            <person name="Nowrousian M."/>
            <person name="Ottonello S."/>
            <person name="Baldrian P."/>
            <person name="Spatafora J.W."/>
            <person name="Henrissat B."/>
            <person name="Nagy L.G."/>
            <person name="Aury J.M."/>
            <person name="Wincker P."/>
            <person name="Grigoriev I.V."/>
            <person name="Bonfante P."/>
            <person name="Martin F.M."/>
        </authorList>
    </citation>
    <scope>NUCLEOTIDE SEQUENCE [LARGE SCALE GENOMIC DNA]</scope>
    <source>
        <strain evidence="2 3">RN42</strain>
    </source>
</reference>
<feature type="region of interest" description="Disordered" evidence="1">
    <location>
        <begin position="1"/>
        <end position="66"/>
    </location>
</feature>